<evidence type="ECO:0000256" key="1">
    <source>
        <dbReference type="ARBA" id="ARBA00006432"/>
    </source>
</evidence>
<evidence type="ECO:0008006" key="7">
    <source>
        <dbReference type="Google" id="ProtNLM"/>
    </source>
</evidence>
<reference evidence="5" key="1">
    <citation type="submission" date="2022-12" db="EMBL/GenBank/DDBJ databases">
        <authorList>
            <person name="Petersen C."/>
        </authorList>
    </citation>
    <scope>NUCLEOTIDE SEQUENCE</scope>
    <source>
        <strain evidence="5">IBT 16125</strain>
    </source>
</reference>
<dbReference type="PANTHER" id="PTHR24096:SF424">
    <property type="entry name" value="ACETYL-COA SYNTHETASE-LIKE PROTEIN-RELATED"/>
    <property type="match status" value="1"/>
</dbReference>
<dbReference type="Gene3D" id="3.30.300.30">
    <property type="match status" value="1"/>
</dbReference>
<dbReference type="CDD" id="cd05911">
    <property type="entry name" value="Firefly_Luc_like"/>
    <property type="match status" value="1"/>
</dbReference>
<reference evidence="5" key="2">
    <citation type="journal article" date="2023" name="IMA Fungus">
        <title>Comparative genomic study of the Penicillium genus elucidates a diverse pangenome and 15 lateral gene transfer events.</title>
        <authorList>
            <person name="Petersen C."/>
            <person name="Sorensen T."/>
            <person name="Nielsen M.R."/>
            <person name="Sondergaard T.E."/>
            <person name="Sorensen J.L."/>
            <person name="Fitzpatrick D.A."/>
            <person name="Frisvad J.C."/>
            <person name="Nielsen K.L."/>
        </authorList>
    </citation>
    <scope>NUCLEOTIDE SEQUENCE</scope>
    <source>
        <strain evidence="5">IBT 16125</strain>
    </source>
</reference>
<proteinExistence type="inferred from homology"/>
<keyword evidence="2" id="KW-0812">Transmembrane</keyword>
<evidence type="ECO:0000259" key="3">
    <source>
        <dbReference type="Pfam" id="PF00501"/>
    </source>
</evidence>
<dbReference type="GeneID" id="81601209"/>
<dbReference type="InterPro" id="IPR025110">
    <property type="entry name" value="AMP-bd_C"/>
</dbReference>
<feature type="domain" description="AMP-binding enzyme C-terminal" evidence="4">
    <location>
        <begin position="474"/>
        <end position="549"/>
    </location>
</feature>
<dbReference type="InterPro" id="IPR045851">
    <property type="entry name" value="AMP-bd_C_sf"/>
</dbReference>
<dbReference type="PANTHER" id="PTHR24096">
    <property type="entry name" value="LONG-CHAIN-FATTY-ACID--COA LIGASE"/>
    <property type="match status" value="1"/>
</dbReference>
<evidence type="ECO:0000313" key="5">
    <source>
        <dbReference type="EMBL" id="KAJ5443712.1"/>
    </source>
</evidence>
<dbReference type="SUPFAM" id="SSF56801">
    <property type="entry name" value="Acetyl-CoA synthetase-like"/>
    <property type="match status" value="1"/>
</dbReference>
<dbReference type="InterPro" id="IPR042099">
    <property type="entry name" value="ANL_N_sf"/>
</dbReference>
<dbReference type="InterPro" id="IPR020845">
    <property type="entry name" value="AMP-binding_CS"/>
</dbReference>
<dbReference type="AlphaFoldDB" id="A0AAD6G029"/>
<dbReference type="GO" id="GO:0016405">
    <property type="term" value="F:CoA-ligase activity"/>
    <property type="evidence" value="ECO:0007669"/>
    <property type="project" value="TreeGrafter"/>
</dbReference>
<organism evidence="5 6">
    <name type="scientific">Penicillium daleae</name>
    <dbReference type="NCBI Taxonomy" id="63821"/>
    <lineage>
        <taxon>Eukaryota</taxon>
        <taxon>Fungi</taxon>
        <taxon>Dikarya</taxon>
        <taxon>Ascomycota</taxon>
        <taxon>Pezizomycotina</taxon>
        <taxon>Eurotiomycetes</taxon>
        <taxon>Eurotiomycetidae</taxon>
        <taxon>Eurotiales</taxon>
        <taxon>Aspergillaceae</taxon>
        <taxon>Penicillium</taxon>
    </lineage>
</organism>
<dbReference type="Proteomes" id="UP001213681">
    <property type="component" value="Unassembled WGS sequence"/>
</dbReference>
<keyword evidence="6" id="KW-1185">Reference proteome</keyword>
<accession>A0AAD6G029</accession>
<comment type="similarity">
    <text evidence="1">Belongs to the ATP-dependent AMP-binding enzyme family.</text>
</comment>
<name>A0AAD6G029_9EURO</name>
<keyword evidence="2" id="KW-0472">Membrane</keyword>
<protein>
    <recommendedName>
        <fullName evidence="7">4-coumarate-CoA ligase</fullName>
    </recommendedName>
</protein>
<keyword evidence="2" id="KW-1133">Transmembrane helix</keyword>
<comment type="caution">
    <text evidence="5">The sequence shown here is derived from an EMBL/GenBank/DDBJ whole genome shotgun (WGS) entry which is preliminary data.</text>
</comment>
<dbReference type="Pfam" id="PF13193">
    <property type="entry name" value="AMP-binding_C"/>
    <property type="match status" value="1"/>
</dbReference>
<dbReference type="PROSITE" id="PS00455">
    <property type="entry name" value="AMP_BINDING"/>
    <property type="match status" value="1"/>
</dbReference>
<evidence type="ECO:0000259" key="4">
    <source>
        <dbReference type="Pfam" id="PF13193"/>
    </source>
</evidence>
<dbReference type="RefSeq" id="XP_056763792.1">
    <property type="nucleotide sequence ID" value="XM_056910966.1"/>
</dbReference>
<sequence>MHYKSRWNITIPNVHLATLLFKSPTHPLSKAHRCFIDVARPDTHYLTTHEFRLWCQRFAVGLRKSGIQSGDRILVFSNNQLFSPVLFIGAVLAGAIYTGSNPGFGSSELAQHVINSGATYIICEESLLDTAIDGAELAGVGEDHIFIFDSHLYEQDASPDQYVYRRRNGRQTLCRYWGELIAHSEEGSKFVWEDFSTPELCNRTIALNYSSGTSGTPKGVEITHKNCVANVLQWVYPYYLNPDFEDRLIRTRWLCCLPMYHSIGQNIFIAAALQLRIPVYIMPRFNFLNMLEYTERFRITDLLLVAPIVVQLAKDPESKSGKYDLSSVEAIRSGAAPLSREVSEEAEALWKGRVNIKQGWGMTETTCSLMGWDSRDWSSTASVGELNPNCEAKIMAEDGMTELGYNQCGELWVRGQNVMKGYWNNPKATSDIKTSDGWLKTGDIVYIDNGHRFYIVDRKKELIKVHGRQVAPAELEALLLEHPAIAEVAVIGISIGDHERPRAYVVRQAGEKLSEEDIVSFLNTKVSIHKRITGGVIFCTSIPKNSSGKILRKALRTLAQKELEDM</sequence>
<evidence type="ECO:0000313" key="6">
    <source>
        <dbReference type="Proteomes" id="UP001213681"/>
    </source>
</evidence>
<feature type="transmembrane region" description="Helical" evidence="2">
    <location>
        <begin position="81"/>
        <end position="99"/>
    </location>
</feature>
<dbReference type="InterPro" id="IPR000873">
    <property type="entry name" value="AMP-dep_synth/lig_dom"/>
</dbReference>
<dbReference type="Gene3D" id="3.40.50.12780">
    <property type="entry name" value="N-terminal domain of ligase-like"/>
    <property type="match status" value="1"/>
</dbReference>
<dbReference type="FunFam" id="3.30.300.30:FF:000007">
    <property type="entry name" value="4-coumarate--CoA ligase 2"/>
    <property type="match status" value="1"/>
</dbReference>
<dbReference type="EMBL" id="JAPVEA010000007">
    <property type="protein sequence ID" value="KAJ5443712.1"/>
    <property type="molecule type" value="Genomic_DNA"/>
</dbReference>
<evidence type="ECO:0000256" key="2">
    <source>
        <dbReference type="SAM" id="Phobius"/>
    </source>
</evidence>
<feature type="domain" description="AMP-dependent synthetase/ligase" evidence="3">
    <location>
        <begin position="34"/>
        <end position="423"/>
    </location>
</feature>
<dbReference type="Pfam" id="PF00501">
    <property type="entry name" value="AMP-binding"/>
    <property type="match status" value="1"/>
</dbReference>
<gene>
    <name evidence="5" type="ORF">N7458_007584</name>
</gene>